<evidence type="ECO:0000313" key="10">
    <source>
        <dbReference type="EMBL" id="QHI95540.1"/>
    </source>
</evidence>
<feature type="domain" description="ABC transporter" evidence="8">
    <location>
        <begin position="340"/>
        <end position="561"/>
    </location>
</feature>
<evidence type="ECO:0000256" key="6">
    <source>
        <dbReference type="ARBA" id="ARBA00023136"/>
    </source>
</evidence>
<keyword evidence="3" id="KW-0547">Nucleotide-binding</keyword>
<dbReference type="InterPro" id="IPR036640">
    <property type="entry name" value="ABC1_TM_sf"/>
</dbReference>
<dbReference type="NCBIfam" id="TIGR02857">
    <property type="entry name" value="CydD"/>
    <property type="match status" value="1"/>
</dbReference>
<dbReference type="GO" id="GO:0140359">
    <property type="term" value="F:ABC-type transporter activity"/>
    <property type="evidence" value="ECO:0007669"/>
    <property type="project" value="InterPro"/>
</dbReference>
<dbReference type="AlphaFoldDB" id="A0A6P1NG88"/>
<dbReference type="InterPro" id="IPR011527">
    <property type="entry name" value="ABC1_TM_dom"/>
</dbReference>
<dbReference type="PROSITE" id="PS50893">
    <property type="entry name" value="ABC_TRANSPORTER_2"/>
    <property type="match status" value="1"/>
</dbReference>
<dbReference type="Pfam" id="PF00664">
    <property type="entry name" value="ABC_membrane"/>
    <property type="match status" value="1"/>
</dbReference>
<dbReference type="SUPFAM" id="SSF90123">
    <property type="entry name" value="ABC transporter transmembrane region"/>
    <property type="match status" value="1"/>
</dbReference>
<dbReference type="Gene3D" id="3.40.50.300">
    <property type="entry name" value="P-loop containing nucleotide triphosphate hydrolases"/>
    <property type="match status" value="1"/>
</dbReference>
<dbReference type="SUPFAM" id="SSF52540">
    <property type="entry name" value="P-loop containing nucleoside triphosphate hydrolases"/>
    <property type="match status" value="1"/>
</dbReference>
<feature type="transmembrane region" description="Helical" evidence="7">
    <location>
        <begin position="21"/>
        <end position="52"/>
    </location>
</feature>
<keyword evidence="5 7" id="KW-1133">Transmembrane helix</keyword>
<dbReference type="InterPro" id="IPR003439">
    <property type="entry name" value="ABC_transporter-like_ATP-bd"/>
</dbReference>
<feature type="transmembrane region" description="Helical" evidence="7">
    <location>
        <begin position="58"/>
        <end position="76"/>
    </location>
</feature>
<evidence type="ECO:0000256" key="5">
    <source>
        <dbReference type="ARBA" id="ARBA00022989"/>
    </source>
</evidence>
<dbReference type="GO" id="GO:0005524">
    <property type="term" value="F:ATP binding"/>
    <property type="evidence" value="ECO:0007669"/>
    <property type="project" value="UniProtKB-KW"/>
</dbReference>
<dbReference type="CDD" id="cd03228">
    <property type="entry name" value="ABCC_MRP_Like"/>
    <property type="match status" value="1"/>
</dbReference>
<dbReference type="KEGG" id="bomb:GT348_04010"/>
<dbReference type="GO" id="GO:0042883">
    <property type="term" value="P:cysteine transport"/>
    <property type="evidence" value="ECO:0007669"/>
    <property type="project" value="InterPro"/>
</dbReference>
<evidence type="ECO:0000259" key="9">
    <source>
        <dbReference type="PROSITE" id="PS50929"/>
    </source>
</evidence>
<protein>
    <submittedName>
        <fullName evidence="10">Thiol reductant ABC exporter subunit CydD</fullName>
    </submittedName>
</protein>
<dbReference type="InterPro" id="IPR017871">
    <property type="entry name" value="ABC_transporter-like_CS"/>
</dbReference>
<dbReference type="PROSITE" id="PS00211">
    <property type="entry name" value="ABC_TRANSPORTER_1"/>
    <property type="match status" value="1"/>
</dbReference>
<proteinExistence type="predicted"/>
<dbReference type="GO" id="GO:0005886">
    <property type="term" value="C:plasma membrane"/>
    <property type="evidence" value="ECO:0007669"/>
    <property type="project" value="UniProtKB-SubCell"/>
</dbReference>
<evidence type="ECO:0000256" key="2">
    <source>
        <dbReference type="ARBA" id="ARBA00022692"/>
    </source>
</evidence>
<dbReference type="GO" id="GO:0016887">
    <property type="term" value="F:ATP hydrolysis activity"/>
    <property type="evidence" value="ECO:0007669"/>
    <property type="project" value="InterPro"/>
</dbReference>
<reference evidence="10 11" key="1">
    <citation type="submission" date="2020-01" db="EMBL/GenBank/DDBJ databases">
        <title>Genome sequencing of strain KACC 21507.</title>
        <authorList>
            <person name="Heo J."/>
            <person name="Kim S.-J."/>
            <person name="Kim J.-S."/>
            <person name="Hong S.-B."/>
            <person name="Kwon S.-W."/>
        </authorList>
    </citation>
    <scope>NUCLEOTIDE SEQUENCE [LARGE SCALE GENOMIC DNA]</scope>
    <source>
        <strain evidence="10 11">KACC 21507</strain>
    </source>
</reference>
<comment type="subcellular location">
    <subcellularLocation>
        <location evidence="1">Cell membrane</location>
        <topology evidence="1">Multi-pass membrane protein</topology>
    </subcellularLocation>
</comment>
<sequence length="561" mass="62338">MVADKKEAKLWVRQQNALYKKAVWGVVFLGFLNVILGCIQAWFLASALAHILDSSMDGFVQAVLWFFVTCLLRILLNFTQQLIANSLGQKARSQLRKKLLSQIFAAGPALLRSHHSSKVAGLLVDNVEMLEGYFSRWLPSSYLWALAQWFVVAVVFWQNRSAGIILATASLFLPIFQAIFGIATARTSRKQFLALSRLQGRFLDRLRGLATIVMAGRSEQEAEALQKSADELRQRTMKVLRVAFLTSATTDLVMIAALVGIVITESHFLLHTGNISQATNALFAVFMVPEAFAPFRSFSAAYQDRARATETAEVALSLPKPQYDNEQHEFNLGDSEAVELKFDDVSFHWSDDREWVLNHISFTLRPNEILLLNGPSGAGKSTLLELVLGFIKPTNGTIFFNNEDITKIKPKELAHHISYLGQKPLLFFGTLKENILFARPDASEKELQSAIKAAAIDKFLPQLPHNIDTMIGEGGFGLSGGQAQRVAIARAYLKNAPLILMDEPTAHLDKETEAEILSSLTNLAKNRTVIIATHSAQFTALKDVKTLNLPLHQYVTEKGKS</sequence>
<keyword evidence="4" id="KW-0067">ATP-binding</keyword>
<dbReference type="Proteomes" id="UP000463975">
    <property type="component" value="Chromosome"/>
</dbReference>
<keyword evidence="2 7" id="KW-0812">Transmembrane</keyword>
<dbReference type="GO" id="GO:0034040">
    <property type="term" value="F:ATPase-coupled lipid transmembrane transporter activity"/>
    <property type="evidence" value="ECO:0007669"/>
    <property type="project" value="TreeGrafter"/>
</dbReference>
<evidence type="ECO:0000256" key="3">
    <source>
        <dbReference type="ARBA" id="ARBA00022741"/>
    </source>
</evidence>
<feature type="transmembrane region" description="Helical" evidence="7">
    <location>
        <begin position="163"/>
        <end position="183"/>
    </location>
</feature>
<evidence type="ECO:0000256" key="7">
    <source>
        <dbReference type="SAM" id="Phobius"/>
    </source>
</evidence>
<dbReference type="PANTHER" id="PTHR24221:SF261">
    <property type="entry name" value="GLUTATHIONE_L-CYSTEINE TRANSPORT SYSTEM ATP-BINDING_PERMEASE PROTEIN CYDD"/>
    <property type="match status" value="1"/>
</dbReference>
<dbReference type="EMBL" id="CP047652">
    <property type="protein sequence ID" value="QHI95540.1"/>
    <property type="molecule type" value="Genomic_DNA"/>
</dbReference>
<organism evidence="10 11">
    <name type="scientific">Aristophania vespae</name>
    <dbReference type="NCBI Taxonomy" id="2697033"/>
    <lineage>
        <taxon>Bacteria</taxon>
        <taxon>Pseudomonadati</taxon>
        <taxon>Pseudomonadota</taxon>
        <taxon>Alphaproteobacteria</taxon>
        <taxon>Acetobacterales</taxon>
        <taxon>Acetobacteraceae</taxon>
        <taxon>Aristophania</taxon>
    </lineage>
</organism>
<feature type="transmembrane region" description="Helical" evidence="7">
    <location>
        <begin position="242"/>
        <end position="263"/>
    </location>
</feature>
<keyword evidence="6 7" id="KW-0472">Membrane</keyword>
<feature type="domain" description="ABC transmembrane type-1" evidence="9">
    <location>
        <begin position="24"/>
        <end position="307"/>
    </location>
</feature>
<dbReference type="PROSITE" id="PS50929">
    <property type="entry name" value="ABC_TM1F"/>
    <property type="match status" value="1"/>
</dbReference>
<dbReference type="Gene3D" id="1.20.1560.10">
    <property type="entry name" value="ABC transporter type 1, transmembrane domain"/>
    <property type="match status" value="1"/>
</dbReference>
<dbReference type="PANTHER" id="PTHR24221">
    <property type="entry name" value="ATP-BINDING CASSETTE SUB-FAMILY B"/>
    <property type="match status" value="1"/>
</dbReference>
<dbReference type="InterPro" id="IPR039421">
    <property type="entry name" value="Type_1_exporter"/>
</dbReference>
<dbReference type="InterPro" id="IPR027417">
    <property type="entry name" value="P-loop_NTPase"/>
</dbReference>
<dbReference type="CDD" id="cd18584">
    <property type="entry name" value="ABC_6TM_AarD_CydD"/>
    <property type="match status" value="1"/>
</dbReference>
<name>A0A6P1NG88_9PROT</name>
<dbReference type="RefSeq" id="WP_160618617.1">
    <property type="nucleotide sequence ID" value="NZ_CP047652.1"/>
</dbReference>
<accession>A0A6P1NG88</accession>
<feature type="transmembrane region" description="Helical" evidence="7">
    <location>
        <begin position="137"/>
        <end position="157"/>
    </location>
</feature>
<evidence type="ECO:0000256" key="4">
    <source>
        <dbReference type="ARBA" id="ARBA00022840"/>
    </source>
</evidence>
<dbReference type="InterPro" id="IPR014216">
    <property type="entry name" value="ABC_transptr_CydD"/>
</dbReference>
<gene>
    <name evidence="10" type="primary">cydD</name>
    <name evidence="10" type="ORF">GT348_04010</name>
</gene>
<dbReference type="Pfam" id="PF00005">
    <property type="entry name" value="ABC_tran"/>
    <property type="match status" value="1"/>
</dbReference>
<dbReference type="SMART" id="SM00382">
    <property type="entry name" value="AAA"/>
    <property type="match status" value="1"/>
</dbReference>
<keyword evidence="11" id="KW-1185">Reference proteome</keyword>
<evidence type="ECO:0000259" key="8">
    <source>
        <dbReference type="PROSITE" id="PS50893"/>
    </source>
</evidence>
<evidence type="ECO:0000313" key="11">
    <source>
        <dbReference type="Proteomes" id="UP000463975"/>
    </source>
</evidence>
<dbReference type="InterPro" id="IPR003593">
    <property type="entry name" value="AAA+_ATPase"/>
</dbReference>
<evidence type="ECO:0000256" key="1">
    <source>
        <dbReference type="ARBA" id="ARBA00004651"/>
    </source>
</evidence>